<organism evidence="1 2">
    <name type="scientific">Mikania micrantha</name>
    <name type="common">bitter vine</name>
    <dbReference type="NCBI Taxonomy" id="192012"/>
    <lineage>
        <taxon>Eukaryota</taxon>
        <taxon>Viridiplantae</taxon>
        <taxon>Streptophyta</taxon>
        <taxon>Embryophyta</taxon>
        <taxon>Tracheophyta</taxon>
        <taxon>Spermatophyta</taxon>
        <taxon>Magnoliopsida</taxon>
        <taxon>eudicotyledons</taxon>
        <taxon>Gunneridae</taxon>
        <taxon>Pentapetalae</taxon>
        <taxon>asterids</taxon>
        <taxon>campanulids</taxon>
        <taxon>Asterales</taxon>
        <taxon>Asteraceae</taxon>
        <taxon>Asteroideae</taxon>
        <taxon>Heliantheae alliance</taxon>
        <taxon>Eupatorieae</taxon>
        <taxon>Mikania</taxon>
    </lineage>
</organism>
<dbReference type="Proteomes" id="UP000326396">
    <property type="component" value="Linkage Group LG14"/>
</dbReference>
<name>A0A5N6P8G8_9ASTR</name>
<evidence type="ECO:0000313" key="1">
    <source>
        <dbReference type="EMBL" id="KAD5961921.1"/>
    </source>
</evidence>
<protein>
    <submittedName>
        <fullName evidence="1">Uncharacterized protein</fullName>
    </submittedName>
</protein>
<dbReference type="AlphaFoldDB" id="A0A5N6P8G8"/>
<accession>A0A5N6P8G8</accession>
<comment type="caution">
    <text evidence="1">The sequence shown here is derived from an EMBL/GenBank/DDBJ whole genome shotgun (WGS) entry which is preliminary data.</text>
</comment>
<reference evidence="1 2" key="1">
    <citation type="submission" date="2019-05" db="EMBL/GenBank/DDBJ databases">
        <title>Mikania micrantha, genome provides insights into the molecular mechanism of rapid growth.</title>
        <authorList>
            <person name="Liu B."/>
        </authorList>
    </citation>
    <scope>NUCLEOTIDE SEQUENCE [LARGE SCALE GENOMIC DNA]</scope>
    <source>
        <strain evidence="1">NLD-2019</strain>
        <tissue evidence="1">Leaf</tissue>
    </source>
</reference>
<keyword evidence="2" id="KW-1185">Reference proteome</keyword>
<proteinExistence type="predicted"/>
<gene>
    <name evidence="1" type="ORF">E3N88_13394</name>
</gene>
<sequence>MDWVGVVEGLEKVKPRGVWSSRKEYVDEGVGMFEGLGGRHVLVVKPGGVWSSRKEYVDEGVGMEAMLVCKGFECMIVKFSSQVTPESFDVSVELSGYKAVESGESLEGCFLKLKGAILVNGAKKALQEKMD</sequence>
<dbReference type="EMBL" id="SZYD01000006">
    <property type="protein sequence ID" value="KAD5961921.1"/>
    <property type="molecule type" value="Genomic_DNA"/>
</dbReference>
<evidence type="ECO:0000313" key="2">
    <source>
        <dbReference type="Proteomes" id="UP000326396"/>
    </source>
</evidence>